<gene>
    <name evidence="8" type="ORF">LPB144_09780</name>
</gene>
<reference evidence="8 9" key="1">
    <citation type="submission" date="2016-11" db="EMBL/GenBank/DDBJ databases">
        <title>Gramella sp. LPB0144 isolated from marine environment.</title>
        <authorList>
            <person name="Kim E."/>
            <person name="Yi H."/>
        </authorList>
    </citation>
    <scope>NUCLEOTIDE SEQUENCE [LARGE SCALE GENOMIC DNA]</scope>
    <source>
        <strain evidence="8 9">LPB0144</strain>
    </source>
</reference>
<comment type="subcellular location">
    <subcellularLocation>
        <location evidence="1">Cell outer membrane</location>
    </subcellularLocation>
</comment>
<dbReference type="AlphaFoldDB" id="A0A1L3J8I6"/>
<evidence type="ECO:0000256" key="2">
    <source>
        <dbReference type="ARBA" id="ARBA00006275"/>
    </source>
</evidence>
<accession>A0A1L3J8I6</accession>
<dbReference type="Pfam" id="PF07980">
    <property type="entry name" value="SusD_RagB"/>
    <property type="match status" value="1"/>
</dbReference>
<keyword evidence="9" id="KW-1185">Reference proteome</keyword>
<dbReference type="STRING" id="1913577.LPB144_09780"/>
<name>A0A1L3J8I6_9FLAO</name>
<dbReference type="SUPFAM" id="SSF48452">
    <property type="entry name" value="TPR-like"/>
    <property type="match status" value="1"/>
</dbReference>
<sequence>MDVTEYNTISEDNLEPEQLVIAAYSALDYRYNTGEFRDLWPFDHAPSNWPTSDIRSGDAYKGGGGTGDNPGGGMHQLETHNLFPSSDNVYNLWRSIYFGLKRVDTGIRFLVNLEDGEFENRDVRLGELYTLRAHFYFEAMKNFGSIVWYDENTPVTDLTNIPNTFDEAFIWEKIEGDLNRAIGLLPATQPDLGRVNEMVARSYLAKAHLFQEDWQKVINQTNIVINSGQYRLVEDIERLYSEPGYGNPENIFAIQFSINDGSQYGNLNFGDLLNSPDSPSDNPNHPYLNGDDFHKPSQNLANAYKVGEDGLPLFNSYNSLNVDQEDLVDPRLDHVIGRPGITWKDWEPMAQQENWSRDSGTYGLYVRKKNMIYPTSDGMASNPNGFPWALGNLDFPLIKYSDLLLWKAEASIELGEVATGIELINQIRLRAKNSPYVKDFENPSEDAANYLIEPYSTSMSQEMAIQALRFERRLELANEGHRFFDLVRWGIADAYISEYVASEQARRPYLTGASLEPHEYYLPIPQVEIDASGGTYTQRSGY</sequence>
<evidence type="ECO:0000256" key="1">
    <source>
        <dbReference type="ARBA" id="ARBA00004442"/>
    </source>
</evidence>
<feature type="compositionally biased region" description="Gly residues" evidence="6">
    <location>
        <begin position="60"/>
        <end position="73"/>
    </location>
</feature>
<organism evidence="8 9">
    <name type="scientific">Christiangramia salexigens</name>
    <dbReference type="NCBI Taxonomy" id="1913577"/>
    <lineage>
        <taxon>Bacteria</taxon>
        <taxon>Pseudomonadati</taxon>
        <taxon>Bacteroidota</taxon>
        <taxon>Flavobacteriia</taxon>
        <taxon>Flavobacteriales</taxon>
        <taxon>Flavobacteriaceae</taxon>
        <taxon>Christiangramia</taxon>
    </lineage>
</organism>
<evidence type="ECO:0000313" key="9">
    <source>
        <dbReference type="Proteomes" id="UP000182510"/>
    </source>
</evidence>
<feature type="region of interest" description="Disordered" evidence="6">
    <location>
        <begin position="53"/>
        <end position="73"/>
    </location>
</feature>
<keyword evidence="3" id="KW-0732">Signal</keyword>
<evidence type="ECO:0000256" key="5">
    <source>
        <dbReference type="ARBA" id="ARBA00023237"/>
    </source>
</evidence>
<dbReference type="GO" id="GO:0009279">
    <property type="term" value="C:cell outer membrane"/>
    <property type="evidence" value="ECO:0007669"/>
    <property type="project" value="UniProtKB-SubCell"/>
</dbReference>
<evidence type="ECO:0000256" key="6">
    <source>
        <dbReference type="SAM" id="MobiDB-lite"/>
    </source>
</evidence>
<keyword evidence="4" id="KW-0472">Membrane</keyword>
<comment type="similarity">
    <text evidence="2">Belongs to the SusD family.</text>
</comment>
<dbReference type="Gene3D" id="1.25.40.390">
    <property type="match status" value="1"/>
</dbReference>
<dbReference type="EMBL" id="CP018153">
    <property type="protein sequence ID" value="APG61452.1"/>
    <property type="molecule type" value="Genomic_DNA"/>
</dbReference>
<proteinExistence type="inferred from homology"/>
<evidence type="ECO:0000313" key="8">
    <source>
        <dbReference type="EMBL" id="APG61452.1"/>
    </source>
</evidence>
<dbReference type="Proteomes" id="UP000182510">
    <property type="component" value="Chromosome"/>
</dbReference>
<keyword evidence="5" id="KW-0998">Cell outer membrane</keyword>
<feature type="domain" description="RagB/SusD" evidence="7">
    <location>
        <begin position="248"/>
        <end position="542"/>
    </location>
</feature>
<dbReference type="InterPro" id="IPR011990">
    <property type="entry name" value="TPR-like_helical_dom_sf"/>
</dbReference>
<evidence type="ECO:0000259" key="7">
    <source>
        <dbReference type="Pfam" id="PF07980"/>
    </source>
</evidence>
<protein>
    <recommendedName>
        <fullName evidence="7">RagB/SusD domain-containing protein</fullName>
    </recommendedName>
</protein>
<evidence type="ECO:0000256" key="4">
    <source>
        <dbReference type="ARBA" id="ARBA00023136"/>
    </source>
</evidence>
<evidence type="ECO:0000256" key="3">
    <source>
        <dbReference type="ARBA" id="ARBA00022729"/>
    </source>
</evidence>
<dbReference type="InterPro" id="IPR012944">
    <property type="entry name" value="SusD_RagB_dom"/>
</dbReference>
<dbReference type="KEGG" id="grl:LPB144_09780"/>